<gene>
    <name evidence="3" type="ORF">DM01DRAFT_1328203</name>
</gene>
<evidence type="ECO:0000313" key="3">
    <source>
        <dbReference type="EMBL" id="ORX45900.1"/>
    </source>
</evidence>
<reference evidence="3 4" key="1">
    <citation type="submission" date="2016-07" db="EMBL/GenBank/DDBJ databases">
        <title>Pervasive Adenine N6-methylation of Active Genes in Fungi.</title>
        <authorList>
            <consortium name="DOE Joint Genome Institute"/>
            <person name="Mondo S.J."/>
            <person name="Dannebaum R.O."/>
            <person name="Kuo R.C."/>
            <person name="Labutti K."/>
            <person name="Haridas S."/>
            <person name="Kuo A."/>
            <person name="Salamov A."/>
            <person name="Ahrendt S.R."/>
            <person name="Lipzen A."/>
            <person name="Sullivan W."/>
            <person name="Andreopoulos W.B."/>
            <person name="Clum A."/>
            <person name="Lindquist E."/>
            <person name="Daum C."/>
            <person name="Ramamoorthy G.K."/>
            <person name="Gryganskyi A."/>
            <person name="Culley D."/>
            <person name="Magnuson J.K."/>
            <person name="James T.Y."/>
            <person name="O'Malley M.A."/>
            <person name="Stajich J.E."/>
            <person name="Spatafora J.W."/>
            <person name="Visel A."/>
            <person name="Grigoriev I.V."/>
        </authorList>
    </citation>
    <scope>NUCLEOTIDE SEQUENCE [LARGE SCALE GENOMIC DNA]</scope>
    <source>
        <strain evidence="3 4">NRRL 3301</strain>
    </source>
</reference>
<dbReference type="GO" id="GO:0005737">
    <property type="term" value="C:cytoplasm"/>
    <property type="evidence" value="ECO:0007669"/>
    <property type="project" value="TreeGrafter"/>
</dbReference>
<dbReference type="GO" id="GO:0031072">
    <property type="term" value="F:heat shock protein binding"/>
    <property type="evidence" value="ECO:0007669"/>
    <property type="project" value="TreeGrafter"/>
</dbReference>
<dbReference type="EMBL" id="MCGT01000040">
    <property type="protein sequence ID" value="ORX45900.1"/>
    <property type="molecule type" value="Genomic_DNA"/>
</dbReference>
<dbReference type="SUPFAM" id="SSF46565">
    <property type="entry name" value="Chaperone J-domain"/>
    <property type="match status" value="1"/>
</dbReference>
<sequence>MPALELPKGSTLYNILHLDKESADQSKIKKAYRKLALKFHPDKQSNDATDKEKEHATHQFQLIGLAYTILRDPGKKKVYDRTGSLVAENWMQEDKDWNDYFKELWTGVVNAETIEAQAKKYKGSDEEAQDVLKYYKECKGDMDQMLLFVELSSASDVPRYIKIVQQAIKDKTVANLPAFDKTTTASAQARRLKAEEKRIKEFDQQESAKAKGKKNDKDDEESSLQALILNRAQHRQARFDQVVDNLIAKATPKAKKKKSTAAKRSSQHITDEPSEEEFQKARKRLNTKSKV</sequence>
<organism evidence="3 4">
    <name type="scientific">Hesseltinella vesiculosa</name>
    <dbReference type="NCBI Taxonomy" id="101127"/>
    <lineage>
        <taxon>Eukaryota</taxon>
        <taxon>Fungi</taxon>
        <taxon>Fungi incertae sedis</taxon>
        <taxon>Mucoromycota</taxon>
        <taxon>Mucoromycotina</taxon>
        <taxon>Mucoromycetes</taxon>
        <taxon>Mucorales</taxon>
        <taxon>Cunninghamellaceae</taxon>
        <taxon>Hesseltinella</taxon>
    </lineage>
</organism>
<dbReference type="SMART" id="SM00271">
    <property type="entry name" value="DnaJ"/>
    <property type="match status" value="1"/>
</dbReference>
<comment type="caution">
    <text evidence="3">The sequence shown here is derived from an EMBL/GenBank/DDBJ whole genome shotgun (WGS) entry which is preliminary data.</text>
</comment>
<dbReference type="Gene3D" id="1.10.287.110">
    <property type="entry name" value="DnaJ domain"/>
    <property type="match status" value="1"/>
</dbReference>
<dbReference type="PANTHER" id="PTHR44144">
    <property type="entry name" value="DNAJ HOMOLOG SUBFAMILY C MEMBER 9"/>
    <property type="match status" value="1"/>
</dbReference>
<feature type="compositionally biased region" description="Basic and acidic residues" evidence="1">
    <location>
        <begin position="197"/>
        <end position="217"/>
    </location>
</feature>
<accession>A0A1X2G5Z2</accession>
<dbReference type="Proteomes" id="UP000242146">
    <property type="component" value="Unassembled WGS sequence"/>
</dbReference>
<dbReference type="GO" id="GO:0005634">
    <property type="term" value="C:nucleus"/>
    <property type="evidence" value="ECO:0007669"/>
    <property type="project" value="TreeGrafter"/>
</dbReference>
<feature type="region of interest" description="Disordered" evidence="1">
    <location>
        <begin position="249"/>
        <end position="291"/>
    </location>
</feature>
<dbReference type="OrthoDB" id="110024at2759"/>
<dbReference type="InterPro" id="IPR001623">
    <property type="entry name" value="DnaJ_domain"/>
</dbReference>
<feature type="region of interest" description="Disordered" evidence="1">
    <location>
        <begin position="197"/>
        <end position="222"/>
    </location>
</feature>
<dbReference type="STRING" id="101127.A0A1X2G5Z2"/>
<dbReference type="InterPro" id="IPR036869">
    <property type="entry name" value="J_dom_sf"/>
</dbReference>
<dbReference type="PANTHER" id="PTHR44144:SF1">
    <property type="entry name" value="DNAJ HOMOLOG SUBFAMILY C MEMBER 9"/>
    <property type="match status" value="1"/>
</dbReference>
<dbReference type="Pfam" id="PF23302">
    <property type="entry name" value="HTH_DNAJC9"/>
    <property type="match status" value="1"/>
</dbReference>
<dbReference type="PRINTS" id="PR00625">
    <property type="entry name" value="JDOMAIN"/>
</dbReference>
<keyword evidence="4" id="KW-1185">Reference proteome</keyword>
<dbReference type="CDD" id="cd06257">
    <property type="entry name" value="DnaJ"/>
    <property type="match status" value="1"/>
</dbReference>
<feature type="compositionally biased region" description="Basic residues" evidence="1">
    <location>
        <begin position="252"/>
        <end position="261"/>
    </location>
</feature>
<dbReference type="Pfam" id="PF00226">
    <property type="entry name" value="DnaJ"/>
    <property type="match status" value="1"/>
</dbReference>
<dbReference type="InterPro" id="IPR052594">
    <property type="entry name" value="J_domain-containing_protein"/>
</dbReference>
<dbReference type="PROSITE" id="PS50076">
    <property type="entry name" value="DNAJ_2"/>
    <property type="match status" value="1"/>
</dbReference>
<feature type="compositionally biased region" description="Basic residues" evidence="1">
    <location>
        <begin position="281"/>
        <end position="291"/>
    </location>
</feature>
<evidence type="ECO:0000256" key="1">
    <source>
        <dbReference type="SAM" id="MobiDB-lite"/>
    </source>
</evidence>
<feature type="domain" description="J" evidence="2">
    <location>
        <begin position="11"/>
        <end position="83"/>
    </location>
</feature>
<dbReference type="InterPro" id="IPR056453">
    <property type="entry name" value="HTH_DNAJC9"/>
</dbReference>
<proteinExistence type="predicted"/>
<dbReference type="AlphaFoldDB" id="A0A1X2G5Z2"/>
<evidence type="ECO:0000259" key="2">
    <source>
        <dbReference type="PROSITE" id="PS50076"/>
    </source>
</evidence>
<name>A0A1X2G5Z2_9FUNG</name>
<evidence type="ECO:0000313" key="4">
    <source>
        <dbReference type="Proteomes" id="UP000242146"/>
    </source>
</evidence>
<protein>
    <submittedName>
        <fullName evidence="3">DnaJ-domain-containing protein</fullName>
    </submittedName>
</protein>